<evidence type="ECO:0000313" key="2">
    <source>
        <dbReference type="Proteomes" id="UP001267638"/>
    </source>
</evidence>
<dbReference type="EMBL" id="JAVDWV010000013">
    <property type="protein sequence ID" value="MDR7156131.1"/>
    <property type="molecule type" value="Genomic_DNA"/>
</dbReference>
<protein>
    <recommendedName>
        <fullName evidence="3">Transposase</fullName>
    </recommendedName>
</protein>
<name>A0ABU1X3I5_SPHXE</name>
<dbReference type="InterPro" id="IPR018733">
    <property type="entry name" value="DUF2274"/>
</dbReference>
<gene>
    <name evidence="1" type="ORF">J2W40_002969</name>
</gene>
<dbReference type="Proteomes" id="UP001267638">
    <property type="component" value="Unassembled WGS sequence"/>
</dbReference>
<keyword evidence="2" id="KW-1185">Reference proteome</keyword>
<reference evidence="1 2" key="1">
    <citation type="submission" date="2023-07" db="EMBL/GenBank/DDBJ databases">
        <title>Sorghum-associated microbial communities from plants grown in Nebraska, USA.</title>
        <authorList>
            <person name="Schachtman D."/>
        </authorList>
    </citation>
    <scope>NUCLEOTIDE SEQUENCE [LARGE SCALE GENOMIC DNA]</scope>
    <source>
        <strain evidence="1 2">4256</strain>
    </source>
</reference>
<proteinExistence type="predicted"/>
<dbReference type="Pfam" id="PF10038">
    <property type="entry name" value="DUF2274"/>
    <property type="match status" value="1"/>
</dbReference>
<organism evidence="1 2">
    <name type="scientific">Sphingobium xenophagum</name>
    <dbReference type="NCBI Taxonomy" id="121428"/>
    <lineage>
        <taxon>Bacteria</taxon>
        <taxon>Pseudomonadati</taxon>
        <taxon>Pseudomonadota</taxon>
        <taxon>Alphaproteobacteria</taxon>
        <taxon>Sphingomonadales</taxon>
        <taxon>Sphingomonadaceae</taxon>
        <taxon>Sphingobium</taxon>
    </lineage>
</organism>
<dbReference type="RefSeq" id="WP_310226077.1">
    <property type="nucleotide sequence ID" value="NZ_JAVDWV010000013.1"/>
</dbReference>
<sequence length="76" mass="8289">MTDIKLGRLPDRTPVKLAISVPPDLHLALADYATIYHETYGDDQAIADLVPHMLSAFLASDRGFAKARAGLAARRK</sequence>
<accession>A0ABU1X3I5</accession>
<comment type="caution">
    <text evidence="1">The sequence shown here is derived from an EMBL/GenBank/DDBJ whole genome shotgun (WGS) entry which is preliminary data.</text>
</comment>
<evidence type="ECO:0008006" key="3">
    <source>
        <dbReference type="Google" id="ProtNLM"/>
    </source>
</evidence>
<evidence type="ECO:0000313" key="1">
    <source>
        <dbReference type="EMBL" id="MDR7156131.1"/>
    </source>
</evidence>